<dbReference type="SMART" id="SM00219">
    <property type="entry name" value="TyrKc"/>
    <property type="match status" value="1"/>
</dbReference>
<dbReference type="GO" id="GO:0012505">
    <property type="term" value="C:endomembrane system"/>
    <property type="evidence" value="ECO:0007669"/>
    <property type="project" value="UniProtKB-SubCell"/>
</dbReference>
<dbReference type="GO" id="GO:0043235">
    <property type="term" value="C:receptor complex"/>
    <property type="evidence" value="ECO:0007669"/>
    <property type="project" value="TreeGrafter"/>
</dbReference>
<dbReference type="PROSITE" id="PS50011">
    <property type="entry name" value="PROTEIN_KINASE_DOM"/>
    <property type="match status" value="1"/>
</dbReference>
<evidence type="ECO:0000313" key="12">
    <source>
        <dbReference type="EMBL" id="VDP25141.1"/>
    </source>
</evidence>
<dbReference type="GO" id="GO:0061564">
    <property type="term" value="P:axon development"/>
    <property type="evidence" value="ECO:0007669"/>
    <property type="project" value="UniProtKB-ARBA"/>
</dbReference>
<dbReference type="InterPro" id="IPR011009">
    <property type="entry name" value="Kinase-like_dom_sf"/>
</dbReference>
<evidence type="ECO:0000256" key="10">
    <source>
        <dbReference type="SAM" id="MobiDB-lite"/>
    </source>
</evidence>
<evidence type="ECO:0000256" key="8">
    <source>
        <dbReference type="ARBA" id="ARBA00023137"/>
    </source>
</evidence>
<keyword evidence="3" id="KW-0808">Transferase</keyword>
<sequence length="262" mass="28372">MNRQRYIHRDLAARNCLLTEKGPSRVAKIGDFGMARDIYENNYYRKGGRAKLPVRWMPPEAFLDGIFTTQTDVWSFGVVLWEISSFGMLPYFGVDNFDVMGLVTNGGRLDPPSTVPIELHNLMRSCWNTKADDRPSFMEVVSTLEILTQREELSAMPISCMVPSSAALIFPQGSPVPLPSPSIADTPCTALTALSPGTPDTAGFGISMSGVPYIPINSGALNDLLGKKARGIEDHDIDGDSGTADSSSATADKSATISEHLI</sequence>
<evidence type="ECO:0000256" key="2">
    <source>
        <dbReference type="ARBA" id="ARBA00011902"/>
    </source>
</evidence>
<dbReference type="InterPro" id="IPR008266">
    <property type="entry name" value="Tyr_kinase_AS"/>
</dbReference>
<gene>
    <name evidence="12" type="ORF">HPBE_LOCUS21405</name>
</gene>
<dbReference type="GO" id="GO:0048680">
    <property type="term" value="P:positive regulation of axon regeneration"/>
    <property type="evidence" value="ECO:0007669"/>
    <property type="project" value="UniProtKB-ARBA"/>
</dbReference>
<evidence type="ECO:0000256" key="6">
    <source>
        <dbReference type="ARBA" id="ARBA00022840"/>
    </source>
</evidence>
<dbReference type="OrthoDB" id="5847080at2759"/>
<keyword evidence="5" id="KW-0418">Kinase</keyword>
<protein>
    <recommendedName>
        <fullName evidence="2">receptor protein-tyrosine kinase</fullName>
        <ecNumber evidence="2">2.7.10.1</ecNumber>
    </recommendedName>
</protein>
<dbReference type="EMBL" id="UZAH01032971">
    <property type="protein sequence ID" value="VDP25141.1"/>
    <property type="molecule type" value="Genomic_DNA"/>
</dbReference>
<evidence type="ECO:0000259" key="11">
    <source>
        <dbReference type="PROSITE" id="PS50011"/>
    </source>
</evidence>
<dbReference type="GO" id="GO:0005524">
    <property type="term" value="F:ATP binding"/>
    <property type="evidence" value="ECO:0007669"/>
    <property type="project" value="UniProtKB-KW"/>
</dbReference>
<evidence type="ECO:0000256" key="1">
    <source>
        <dbReference type="ARBA" id="ARBA00004308"/>
    </source>
</evidence>
<feature type="domain" description="Protein kinase" evidence="11">
    <location>
        <begin position="1"/>
        <end position="147"/>
    </location>
</feature>
<keyword evidence="8" id="KW-0829">Tyrosine-protein kinase</keyword>
<reference evidence="12" key="1">
    <citation type="submission" date="2018-11" db="EMBL/GenBank/DDBJ databases">
        <authorList>
            <consortium name="Pathogen Informatics"/>
        </authorList>
    </citation>
    <scope>NUCLEOTIDE SEQUENCE [LARGE SCALE GENOMIC DNA]</scope>
</reference>
<dbReference type="Pfam" id="PF07714">
    <property type="entry name" value="PK_Tyr_Ser-Thr"/>
    <property type="match status" value="1"/>
</dbReference>
<dbReference type="GO" id="GO:0007169">
    <property type="term" value="P:cell surface receptor protein tyrosine kinase signaling pathway"/>
    <property type="evidence" value="ECO:0007669"/>
    <property type="project" value="InterPro"/>
</dbReference>
<dbReference type="SUPFAM" id="SSF56112">
    <property type="entry name" value="Protein kinase-like (PK-like)"/>
    <property type="match status" value="1"/>
</dbReference>
<evidence type="ECO:0000256" key="5">
    <source>
        <dbReference type="ARBA" id="ARBA00022777"/>
    </source>
</evidence>
<evidence type="ECO:0000256" key="9">
    <source>
        <dbReference type="ARBA" id="ARBA00051243"/>
    </source>
</evidence>
<dbReference type="InterPro" id="IPR002011">
    <property type="entry name" value="Tyr_kinase_rcpt_2_CS"/>
</dbReference>
<dbReference type="InterPro" id="IPR050122">
    <property type="entry name" value="RTK"/>
</dbReference>
<evidence type="ECO:0000256" key="7">
    <source>
        <dbReference type="ARBA" id="ARBA00023136"/>
    </source>
</evidence>
<dbReference type="PANTHER" id="PTHR24416:SF604">
    <property type="entry name" value="RECEPTOR PROTEIN-TYROSINE KINASE"/>
    <property type="match status" value="1"/>
</dbReference>
<dbReference type="Gene3D" id="1.10.510.10">
    <property type="entry name" value="Transferase(Phosphotransferase) domain 1"/>
    <property type="match status" value="1"/>
</dbReference>
<dbReference type="EC" id="2.7.10.1" evidence="2"/>
<evidence type="ECO:0000256" key="3">
    <source>
        <dbReference type="ARBA" id="ARBA00022679"/>
    </source>
</evidence>
<accession>A0A3P8BVZ2</accession>
<dbReference type="GO" id="GO:0005886">
    <property type="term" value="C:plasma membrane"/>
    <property type="evidence" value="ECO:0007669"/>
    <property type="project" value="TreeGrafter"/>
</dbReference>
<proteinExistence type="predicted"/>
<keyword evidence="4" id="KW-0547">Nucleotide-binding</keyword>
<dbReference type="PROSITE" id="PS00239">
    <property type="entry name" value="RECEPTOR_TYR_KIN_II"/>
    <property type="match status" value="1"/>
</dbReference>
<keyword evidence="7" id="KW-0472">Membrane</keyword>
<dbReference type="InterPro" id="IPR020635">
    <property type="entry name" value="Tyr_kinase_cat_dom"/>
</dbReference>
<feature type="compositionally biased region" description="Low complexity" evidence="10">
    <location>
        <begin position="240"/>
        <end position="262"/>
    </location>
</feature>
<dbReference type="InterPro" id="IPR000719">
    <property type="entry name" value="Prot_kinase_dom"/>
</dbReference>
<dbReference type="GO" id="GO:0045664">
    <property type="term" value="P:regulation of neuron differentiation"/>
    <property type="evidence" value="ECO:0007669"/>
    <property type="project" value="TreeGrafter"/>
</dbReference>
<organism evidence="12">
    <name type="scientific">Heligmosomoides polygyrus</name>
    <name type="common">Parasitic roundworm</name>
    <dbReference type="NCBI Taxonomy" id="6339"/>
    <lineage>
        <taxon>Eukaryota</taxon>
        <taxon>Metazoa</taxon>
        <taxon>Ecdysozoa</taxon>
        <taxon>Nematoda</taxon>
        <taxon>Chromadorea</taxon>
        <taxon>Rhabditida</taxon>
        <taxon>Rhabditina</taxon>
        <taxon>Rhabditomorpha</taxon>
        <taxon>Strongyloidea</taxon>
        <taxon>Heligmosomidae</taxon>
        <taxon>Heligmosomoides</taxon>
    </lineage>
</organism>
<dbReference type="GO" id="GO:0004714">
    <property type="term" value="F:transmembrane receptor protein tyrosine kinase activity"/>
    <property type="evidence" value="ECO:0007669"/>
    <property type="project" value="UniProtKB-EC"/>
</dbReference>
<evidence type="ECO:0000256" key="4">
    <source>
        <dbReference type="ARBA" id="ARBA00022741"/>
    </source>
</evidence>
<feature type="region of interest" description="Disordered" evidence="10">
    <location>
        <begin position="236"/>
        <end position="262"/>
    </location>
</feature>
<dbReference type="PROSITE" id="PS00109">
    <property type="entry name" value="PROTEIN_KINASE_TYR"/>
    <property type="match status" value="1"/>
</dbReference>
<dbReference type="PRINTS" id="PR00109">
    <property type="entry name" value="TYRKINASE"/>
</dbReference>
<dbReference type="InterPro" id="IPR001245">
    <property type="entry name" value="Ser-Thr/Tyr_kinase_cat_dom"/>
</dbReference>
<dbReference type="AlphaFoldDB" id="A0A3P8BVZ2"/>
<comment type="subcellular location">
    <subcellularLocation>
        <location evidence="1">Endomembrane system</location>
    </subcellularLocation>
</comment>
<dbReference type="FunFam" id="1.10.510.10:FF:001512">
    <property type="entry name" value="Receptor tyrosine-protein kinase erbB-2"/>
    <property type="match status" value="1"/>
</dbReference>
<comment type="catalytic activity">
    <reaction evidence="9">
        <text>L-tyrosyl-[protein] + ATP = O-phospho-L-tyrosyl-[protein] + ADP + H(+)</text>
        <dbReference type="Rhea" id="RHEA:10596"/>
        <dbReference type="Rhea" id="RHEA-COMP:10136"/>
        <dbReference type="Rhea" id="RHEA-COMP:20101"/>
        <dbReference type="ChEBI" id="CHEBI:15378"/>
        <dbReference type="ChEBI" id="CHEBI:30616"/>
        <dbReference type="ChEBI" id="CHEBI:46858"/>
        <dbReference type="ChEBI" id="CHEBI:61978"/>
        <dbReference type="ChEBI" id="CHEBI:456216"/>
        <dbReference type="EC" id="2.7.10.1"/>
    </reaction>
</comment>
<keyword evidence="6" id="KW-0067">ATP-binding</keyword>
<name>A0A3P8BVZ2_HELPZ</name>
<dbReference type="PANTHER" id="PTHR24416">
    <property type="entry name" value="TYROSINE-PROTEIN KINASE RECEPTOR"/>
    <property type="match status" value="1"/>
</dbReference>